<dbReference type="InterPro" id="IPR013099">
    <property type="entry name" value="K_chnl_dom"/>
</dbReference>
<dbReference type="EMBL" id="WLVL01000004">
    <property type="protein sequence ID" value="MTB70600.1"/>
    <property type="molecule type" value="Genomic_DNA"/>
</dbReference>
<sequence length="579" mass="64200">MTNPLLLFFARPSTRQHGVRRPRERVRVPTEVPSTDAIFLVLRRMRTPLVVLVAIFSISVFGLALIPGQDGTHVSPFDAFYFISYTATTIGFGEIVPFTAPQRLWVTLSIYGTVVGWAYAIGTLLSLLQDAAFREAVATQTFRRRVLRIREPFFIVAGYGQSGRAVCAELDEAGRRMVVIDSDKDRVDKLSSDQLNADVPGIDADASLPGVLGLAGLGLPNCEGVIALTDDDVVNLAVVMCVDLLRPELPVLARCHSRVTEERMHDFSAAAVINPSDRFGGYLLLAMQRPTTFHLVSWLMSSTGTPLQARREDKHDGRWIVSAEGHFREEICHDLSRAGQEVEWVDPREGYPDLAGATGFIAGSDSDTLNLAMAEHARLVDPEIFVVVRQHSIERRALVRALDIDSVYTPSDLVASEVLARVVTPTFWHFVEHALGQDEEWAAVALQRIIDRCGRKAPERDLVTIDLRNAPALTRWVQSRDFSLRDLLRDPEDRNRMLAIVPLVLVRDGVAQHMPDEDTLLRPGDQVLVAGRLGALAAMTPVLLQETAVEHAATGRDVPATWVGRVVTRAAERRRIRRS</sequence>
<dbReference type="Gene3D" id="3.40.50.720">
    <property type="entry name" value="NAD(P)-binding Rossmann-like Domain"/>
    <property type="match status" value="2"/>
</dbReference>
<feature type="transmembrane region" description="Helical" evidence="2">
    <location>
        <begin position="108"/>
        <end position="128"/>
    </location>
</feature>
<reference evidence="4 5" key="1">
    <citation type="submission" date="2019-11" db="EMBL/GenBank/DDBJ databases">
        <title>Whole genome sequencing identifies a novel species of the genus Arsenicicoccus isolated from human blood.</title>
        <authorList>
            <person name="Jeong J.H."/>
            <person name="Kweon O.J."/>
            <person name="Kim H.R."/>
            <person name="Kim T.-H."/>
            <person name="Ha S.-M."/>
            <person name="Lee M.-K."/>
        </authorList>
    </citation>
    <scope>NUCLEOTIDE SEQUENCE [LARGE SCALE GENOMIC DNA]</scope>
    <source>
        <strain evidence="4 5">MKL-02</strain>
    </source>
</reference>
<dbReference type="PROSITE" id="PS51201">
    <property type="entry name" value="RCK_N"/>
    <property type="match status" value="1"/>
</dbReference>
<keyword evidence="2" id="KW-0812">Transmembrane</keyword>
<dbReference type="PANTHER" id="PTHR43833:SF11">
    <property type="entry name" value="VOLTAGE-GATED POTASSIUM CHANNEL KCH"/>
    <property type="match status" value="1"/>
</dbReference>
<organism evidence="4 5">
    <name type="scientific">Arsenicicoccus cauae</name>
    <dbReference type="NCBI Taxonomy" id="2663847"/>
    <lineage>
        <taxon>Bacteria</taxon>
        <taxon>Bacillati</taxon>
        <taxon>Actinomycetota</taxon>
        <taxon>Actinomycetes</taxon>
        <taxon>Micrococcales</taxon>
        <taxon>Intrasporangiaceae</taxon>
        <taxon>Arsenicicoccus</taxon>
    </lineage>
</organism>
<gene>
    <name evidence="4" type="ORF">GGG17_01130</name>
</gene>
<dbReference type="Proteomes" id="UP000431092">
    <property type="component" value="Unassembled WGS sequence"/>
</dbReference>
<evidence type="ECO:0000313" key="4">
    <source>
        <dbReference type="EMBL" id="MTB70600.1"/>
    </source>
</evidence>
<feature type="transmembrane region" description="Helical" evidence="2">
    <location>
        <begin position="79"/>
        <end position="96"/>
    </location>
</feature>
<evidence type="ECO:0000256" key="1">
    <source>
        <dbReference type="ARBA" id="ARBA00004651"/>
    </source>
</evidence>
<evidence type="ECO:0000256" key="2">
    <source>
        <dbReference type="SAM" id="Phobius"/>
    </source>
</evidence>
<name>A0A6I3IKX0_9MICO</name>
<dbReference type="Gene3D" id="1.10.287.70">
    <property type="match status" value="1"/>
</dbReference>
<dbReference type="InterPro" id="IPR036291">
    <property type="entry name" value="NAD(P)-bd_dom_sf"/>
</dbReference>
<keyword evidence="2" id="KW-0472">Membrane</keyword>
<evidence type="ECO:0000313" key="5">
    <source>
        <dbReference type="Proteomes" id="UP000431092"/>
    </source>
</evidence>
<comment type="caution">
    <text evidence="4">The sequence shown here is derived from an EMBL/GenBank/DDBJ whole genome shotgun (WGS) entry which is preliminary data.</text>
</comment>
<dbReference type="PANTHER" id="PTHR43833">
    <property type="entry name" value="POTASSIUM CHANNEL PROTEIN 2-RELATED-RELATED"/>
    <property type="match status" value="1"/>
</dbReference>
<feature type="transmembrane region" description="Helical" evidence="2">
    <location>
        <begin position="49"/>
        <end position="67"/>
    </location>
</feature>
<comment type="subcellular location">
    <subcellularLocation>
        <location evidence="1">Cell membrane</location>
        <topology evidence="1">Multi-pass membrane protein</topology>
    </subcellularLocation>
</comment>
<dbReference type="InterPro" id="IPR003148">
    <property type="entry name" value="RCK_N"/>
</dbReference>
<keyword evidence="5" id="KW-1185">Reference proteome</keyword>
<accession>A0A6I3IKX0</accession>
<dbReference type="GO" id="GO:0006813">
    <property type="term" value="P:potassium ion transport"/>
    <property type="evidence" value="ECO:0007669"/>
    <property type="project" value="InterPro"/>
</dbReference>
<dbReference type="RefSeq" id="WP_154591972.1">
    <property type="nucleotide sequence ID" value="NZ_WLVL01000004.1"/>
</dbReference>
<dbReference type="SUPFAM" id="SSF81324">
    <property type="entry name" value="Voltage-gated potassium channels"/>
    <property type="match status" value="1"/>
</dbReference>
<dbReference type="InterPro" id="IPR050721">
    <property type="entry name" value="Trk_Ktr_HKT_K-transport"/>
</dbReference>
<evidence type="ECO:0000259" key="3">
    <source>
        <dbReference type="PROSITE" id="PS51201"/>
    </source>
</evidence>
<keyword evidence="2" id="KW-1133">Transmembrane helix</keyword>
<feature type="domain" description="RCK N-terminal" evidence="3">
    <location>
        <begin position="151"/>
        <end position="274"/>
    </location>
</feature>
<protein>
    <submittedName>
        <fullName evidence="4">Potassium transporter</fullName>
    </submittedName>
</protein>
<dbReference type="GO" id="GO:0005886">
    <property type="term" value="C:plasma membrane"/>
    <property type="evidence" value="ECO:0007669"/>
    <property type="project" value="UniProtKB-SubCell"/>
</dbReference>
<dbReference type="SUPFAM" id="SSF51735">
    <property type="entry name" value="NAD(P)-binding Rossmann-fold domains"/>
    <property type="match status" value="2"/>
</dbReference>
<dbReference type="Pfam" id="PF07885">
    <property type="entry name" value="Ion_trans_2"/>
    <property type="match status" value="1"/>
</dbReference>
<dbReference type="Pfam" id="PF02254">
    <property type="entry name" value="TrkA_N"/>
    <property type="match status" value="1"/>
</dbReference>
<dbReference type="AlphaFoldDB" id="A0A6I3IKX0"/>
<proteinExistence type="predicted"/>